<keyword evidence="2" id="KW-0378">Hydrolase</keyword>
<evidence type="ECO:0000313" key="3">
    <source>
        <dbReference type="Proteomes" id="UP000190423"/>
    </source>
</evidence>
<proteinExistence type="predicted"/>
<evidence type="ECO:0000259" key="1">
    <source>
        <dbReference type="Pfam" id="PF13023"/>
    </source>
</evidence>
<evidence type="ECO:0000313" key="2">
    <source>
        <dbReference type="EMBL" id="SJZ46376.1"/>
    </source>
</evidence>
<dbReference type="GO" id="GO:0016787">
    <property type="term" value="F:hydrolase activity"/>
    <property type="evidence" value="ECO:0007669"/>
    <property type="project" value="UniProtKB-KW"/>
</dbReference>
<dbReference type="EMBL" id="FUWG01000009">
    <property type="protein sequence ID" value="SJZ46376.1"/>
    <property type="molecule type" value="Genomic_DNA"/>
</dbReference>
<dbReference type="Proteomes" id="UP000190423">
    <property type="component" value="Unassembled WGS sequence"/>
</dbReference>
<sequence>MLTQKFALKIFEGFSIQRWTDLIRPFDIVEMDKAGEKMVLAYIIGKCEEQKGVFVDWIWMIYASLFDILKKIALCDIKAPIQQILKKDYASEYLRLNEWILNQYKPLIDDSALFSQFTIYEGQRAGTFDIPEKSRAAERILSAANKFATMRELQMLSVVNEPERLEKINKELLADLQGYLDLTGLQLLMTRQKSYDFIMKIEQLRFQTRWNQTPRVPKTSVLGHCFFVAVITLLLCRQSGQKMCEKRLINNYFSALFHDLPEAVTRDIISPVKQATDELPSIVKRIEDEIVNKELVPLMEPYFSDELMYFTSDEFSNRIKDKKGNAEVVSWEDLNGKYNQDDFSPVDGRTVRIADHLSALLEADSSIKHGITSSHLEYGRNSMISHYKPGETINGIDVGKLFREIIGE</sequence>
<dbReference type="STRING" id="261392.SAMN02745149_01335"/>
<gene>
    <name evidence="2" type="ORF">SAMN02745149_01335</name>
</gene>
<protein>
    <submittedName>
        <fullName evidence="2">Putative hydrolases of HD superfamily</fullName>
    </submittedName>
</protein>
<keyword evidence="3" id="KW-1185">Reference proteome</keyword>
<accession>A0A1T4KVF0</accession>
<dbReference type="RefSeq" id="WP_078933246.1">
    <property type="nucleotide sequence ID" value="NZ_FUWG01000009.1"/>
</dbReference>
<name>A0A1T4KVF0_TREPO</name>
<dbReference type="GeneID" id="78316632"/>
<dbReference type="OrthoDB" id="9812744at2"/>
<reference evidence="2 3" key="1">
    <citation type="submission" date="2017-02" db="EMBL/GenBank/DDBJ databases">
        <authorList>
            <person name="Peterson S.W."/>
        </authorList>
    </citation>
    <scope>NUCLEOTIDE SEQUENCE [LARGE SCALE GENOMIC DNA]</scope>
    <source>
        <strain evidence="2 3">ATCC BAA-908</strain>
    </source>
</reference>
<dbReference type="SUPFAM" id="SSF109604">
    <property type="entry name" value="HD-domain/PDEase-like"/>
    <property type="match status" value="1"/>
</dbReference>
<dbReference type="Pfam" id="PF13023">
    <property type="entry name" value="HD_3"/>
    <property type="match status" value="1"/>
</dbReference>
<dbReference type="Gene3D" id="1.10.3210.10">
    <property type="entry name" value="Hypothetical protein af1432"/>
    <property type="match status" value="2"/>
</dbReference>
<organism evidence="2 3">
    <name type="scientific">Treponema porcinum</name>
    <dbReference type="NCBI Taxonomy" id="261392"/>
    <lineage>
        <taxon>Bacteria</taxon>
        <taxon>Pseudomonadati</taxon>
        <taxon>Spirochaetota</taxon>
        <taxon>Spirochaetia</taxon>
        <taxon>Spirochaetales</taxon>
        <taxon>Treponemataceae</taxon>
        <taxon>Treponema</taxon>
    </lineage>
</organism>
<feature type="domain" description="HD" evidence="1">
    <location>
        <begin position="201"/>
        <end position="377"/>
    </location>
</feature>
<dbReference type="AlphaFoldDB" id="A0A1T4KVF0"/>
<dbReference type="InterPro" id="IPR006674">
    <property type="entry name" value="HD_domain"/>
</dbReference>